<keyword evidence="1" id="KW-0812">Transmembrane</keyword>
<proteinExistence type="predicted"/>
<accession>A0A2U9AYK0</accession>
<feature type="transmembrane region" description="Helical" evidence="1">
    <location>
        <begin position="108"/>
        <end position="127"/>
    </location>
</feature>
<sequence>MRKTFVCDESMVITIPLGNFKNDGAGQLMPEKFNCVFRDSFKVFVVRGKPKPLGAAQAIAGVFLCTLGLVSAVKLMIPTVSSVLFVVSGWLSYAAGKGPCMCVAKLSFSLNIISFFWSIAVFSVTVFQLQYLSILDSHHETLFKGVIGLMMSLLVFENSVAAFLIYWMSKAICREDFNTLPIILLKQRD</sequence>
<reference evidence="2 4" key="1">
    <citation type="submission" date="2017-12" db="EMBL/GenBank/DDBJ databases">
        <title>Integrating genomic resources of turbot (Scophthalmus maximus) in depth evaluation of genetic and physical mapping variation across individuals.</title>
        <authorList>
            <person name="Martinez P."/>
        </authorList>
    </citation>
    <scope>NUCLEOTIDE SEQUENCE [LARGE SCALE GENOMIC DNA]</scope>
</reference>
<evidence type="ECO:0000313" key="3">
    <source>
        <dbReference type="EMBL" id="AWO96712.1"/>
    </source>
</evidence>
<dbReference type="EMBL" id="CP026243">
    <property type="protein sequence ID" value="AWO96712.1"/>
    <property type="molecule type" value="Genomic_DNA"/>
</dbReference>
<keyword evidence="1" id="KW-1133">Transmembrane helix</keyword>
<organism evidence="2 4">
    <name type="scientific">Scophthalmus maximus</name>
    <name type="common">Turbot</name>
    <name type="synonym">Psetta maxima</name>
    <dbReference type="NCBI Taxonomy" id="52904"/>
    <lineage>
        <taxon>Eukaryota</taxon>
        <taxon>Metazoa</taxon>
        <taxon>Chordata</taxon>
        <taxon>Craniata</taxon>
        <taxon>Vertebrata</taxon>
        <taxon>Euteleostomi</taxon>
        <taxon>Actinopterygii</taxon>
        <taxon>Neopterygii</taxon>
        <taxon>Teleostei</taxon>
        <taxon>Neoteleostei</taxon>
        <taxon>Acanthomorphata</taxon>
        <taxon>Carangaria</taxon>
        <taxon>Pleuronectiformes</taxon>
        <taxon>Pleuronectoidei</taxon>
        <taxon>Scophthalmidae</taxon>
        <taxon>Scophthalmus</taxon>
    </lineage>
</organism>
<dbReference type="Proteomes" id="UP000246464">
    <property type="component" value="Chromosome 1"/>
</dbReference>
<keyword evidence="1" id="KW-0472">Membrane</keyword>
<gene>
    <name evidence="2" type="ORF">SMAX5B_012098</name>
</gene>
<dbReference type="AlphaFoldDB" id="A0A2U9AYK0"/>
<dbReference type="OMA" id="WMSKAIC"/>
<evidence type="ECO:0000313" key="4">
    <source>
        <dbReference type="Proteomes" id="UP000246464"/>
    </source>
</evidence>
<keyword evidence="4" id="KW-1185">Reference proteome</keyword>
<name>A0A2U9AYK0_SCOMX</name>
<protein>
    <submittedName>
        <fullName evidence="2 3">Putative membrane-spanning 4-domains subfamily A member 4A</fullName>
    </submittedName>
</protein>
<feature type="transmembrane region" description="Helical" evidence="1">
    <location>
        <begin position="76"/>
        <end position="96"/>
    </location>
</feature>
<feature type="transmembrane region" description="Helical" evidence="1">
    <location>
        <begin position="52"/>
        <end position="70"/>
    </location>
</feature>
<evidence type="ECO:0000313" key="2">
    <source>
        <dbReference type="EMBL" id="AWO96710.1"/>
    </source>
</evidence>
<feature type="transmembrane region" description="Helical" evidence="1">
    <location>
        <begin position="147"/>
        <end position="167"/>
    </location>
</feature>
<evidence type="ECO:0000256" key="1">
    <source>
        <dbReference type="SAM" id="Phobius"/>
    </source>
</evidence>
<dbReference type="EMBL" id="CP026243">
    <property type="protein sequence ID" value="AWO96710.1"/>
    <property type="molecule type" value="Genomic_DNA"/>
</dbReference>